<keyword evidence="1" id="KW-1133">Transmembrane helix</keyword>
<organism evidence="2">
    <name type="scientific">Megaviridae environmental sample</name>
    <dbReference type="NCBI Taxonomy" id="1737588"/>
    <lineage>
        <taxon>Viruses</taxon>
        <taxon>Varidnaviria</taxon>
        <taxon>Bamfordvirae</taxon>
        <taxon>Nucleocytoviricota</taxon>
        <taxon>Megaviricetes</taxon>
        <taxon>Imitervirales</taxon>
        <taxon>Mimiviridae</taxon>
        <taxon>environmental samples</taxon>
    </lineage>
</organism>
<keyword evidence="1" id="KW-0812">Transmembrane</keyword>
<proteinExistence type="predicted"/>
<evidence type="ECO:0000313" key="2">
    <source>
        <dbReference type="EMBL" id="QFG73940.1"/>
    </source>
</evidence>
<accession>A0A5J6VJ47</accession>
<evidence type="ECO:0000256" key="1">
    <source>
        <dbReference type="SAM" id="Phobius"/>
    </source>
</evidence>
<reference evidence="2" key="1">
    <citation type="journal article" date="2019" name="Philos. Trans. R. Soc. Lond., B, Biol. Sci.">
        <title>Targeted metagenomic recovery of four divergent viruses reveals shared and distinctive characteristics of giant viruses of marine eukaryotes.</title>
        <authorList>
            <person name="Needham D.M."/>
            <person name="Poirier C."/>
            <person name="Hehenberger E."/>
            <person name="Jimenez V."/>
            <person name="Swalwell J.E."/>
            <person name="Santoro A.E."/>
            <person name="Worden A.Z."/>
        </authorList>
    </citation>
    <scope>NUCLEOTIDE SEQUENCE</scope>
    <source>
        <strain evidence="2">OPacV-662</strain>
    </source>
</reference>
<name>A0A5J6VJ47_9VIRU</name>
<sequence>MNKIEIILILFMGISIISIPRYTPVKTSVKCPIRANKKRYLIYAFFYNLFKKITYEFYILQILNLLNLKWLFYKQDKLYITPLYQRTFGLESNKIHWVDYEKRISGSKNYMSLFLESDYLLRKNQTIITPSIANLEQSLIDIVLTSPLFWQFDPTKENIYNVKIDMEKFSYFTWAHYDCQEIECTPADMNELSRNPNKWMISIKTERFSTTTNQNPTDEHLYNLQQAISTIAWLIPGGWHSWVHFPYADFSSAWVCHQQDNNNTDGVFYKIMYQHTINTKFNTIAVKSGNSSTHTDFDAKSRTSPSTSAFPVQSRELLNIIMDYSADFQNTLKHPILSSSVKSPFIDIYRKAWMAFQVFIDSIWDKIEEQAMDFIEYIHMNSKGKLDFRTNAKEFIIRVLASAGAFHAFDHLSMSVSFCKNPVARSMYEANISPEYPDQEWAKEQIHHNAKRYKNFIMTFVVYSPTGDTVNYKNLDYMCKDIQTQQDTLKTTMTNIIKDLNNFYINMGFSDILTDGEILVENISASIDH</sequence>
<dbReference type="EMBL" id="MN448274">
    <property type="protein sequence ID" value="QFG73940.1"/>
    <property type="molecule type" value="Genomic_DNA"/>
</dbReference>
<protein>
    <submittedName>
        <fullName evidence="2">Uncharacterized protein</fullName>
    </submittedName>
</protein>
<feature type="transmembrane region" description="Helical" evidence="1">
    <location>
        <begin position="7"/>
        <end position="23"/>
    </location>
</feature>
<keyword evidence="1" id="KW-0472">Membrane</keyword>